<proteinExistence type="predicted"/>
<evidence type="ECO:0000313" key="1">
    <source>
        <dbReference type="EMBL" id="CAK05568.1"/>
    </source>
</evidence>
<gene>
    <name evidence="1" type="ordered locus">RL0080</name>
</gene>
<protein>
    <submittedName>
        <fullName evidence="1">Conserved hypothetical exported protein</fullName>
    </submittedName>
</protein>
<keyword evidence="2" id="KW-1185">Reference proteome</keyword>
<dbReference type="Proteomes" id="UP000006575">
    <property type="component" value="Chromosome"/>
</dbReference>
<dbReference type="EMBL" id="AM236080">
    <property type="protein sequence ID" value="CAK05568.1"/>
    <property type="molecule type" value="Genomic_DNA"/>
</dbReference>
<sequence length="187" mass="20911">MSRRNRQVSSMEDVMSIGSRLWGAALALSLCLPVATHGAEVAKTKAPTPLSAYELYRIYGDKTWTWNTGGGRFFYDGRRFVAWSNDKGKPSFAEGRWVVDDLGQLCMRATWTNAEGAARASTCFGHRKIGNTIYQRRQPNGEWYVFRHASVRQGDEFQKLVPTDTVSAKASEVKQILLSQEVARKGG</sequence>
<dbReference type="AlphaFoldDB" id="Q1MN84"/>
<dbReference type="InterPro" id="IPR009337">
    <property type="entry name" value="DUF995"/>
</dbReference>
<dbReference type="HOGENOM" id="CLU_099449_0_0_5"/>
<dbReference type="KEGG" id="rle:RL0080"/>
<dbReference type="Pfam" id="PF06191">
    <property type="entry name" value="DUF995"/>
    <property type="match status" value="1"/>
</dbReference>
<dbReference type="EnsemblBacteria" id="CAK05568">
    <property type="protein sequence ID" value="CAK05568"/>
    <property type="gene ID" value="RL0080"/>
</dbReference>
<evidence type="ECO:0000313" key="2">
    <source>
        <dbReference type="Proteomes" id="UP000006575"/>
    </source>
</evidence>
<organism evidence="1 2">
    <name type="scientific">Rhizobium johnstonii (strain DSM 114642 / LMG 32736 / 3841)</name>
    <name type="common">Rhizobium leguminosarum bv. viciae</name>
    <dbReference type="NCBI Taxonomy" id="216596"/>
    <lineage>
        <taxon>Bacteria</taxon>
        <taxon>Pseudomonadati</taxon>
        <taxon>Pseudomonadota</taxon>
        <taxon>Alphaproteobacteria</taxon>
        <taxon>Hyphomicrobiales</taxon>
        <taxon>Rhizobiaceae</taxon>
        <taxon>Rhizobium/Agrobacterium group</taxon>
        <taxon>Rhizobium</taxon>
        <taxon>Rhizobium johnstonii</taxon>
    </lineage>
</organism>
<reference evidence="1 2" key="1">
    <citation type="journal article" date="2006" name="Genome Biol.">
        <title>The genome of Rhizobium leguminosarum has recognizable core and accessory components.</title>
        <authorList>
            <person name="Young J.W."/>
            <person name="Crossman L.C."/>
            <person name="Johnston A.W.B."/>
            <person name="Thomson N.R."/>
            <person name="Ghazoui Z.F."/>
            <person name="Hull K.H."/>
            <person name="Wexler M."/>
            <person name="Curson A.R.J."/>
            <person name="Todd J.D."/>
            <person name="Poole P.S."/>
            <person name="Mauchline T.H."/>
            <person name="East A.K."/>
            <person name="Quail M.A."/>
            <person name="Churcher C."/>
            <person name="Arrowsmith C."/>
            <person name="Cherevach A."/>
            <person name="Chillingworth T."/>
            <person name="Clarke K."/>
            <person name="Cronin A."/>
            <person name="Davis P."/>
            <person name="Fraser A."/>
            <person name="Hance Z."/>
            <person name="Hauser H."/>
            <person name="Jagels K."/>
            <person name="Moule S."/>
            <person name="Mungall K."/>
            <person name="Norbertczak H."/>
            <person name="Rabbinowitsch E."/>
            <person name="Sanders M."/>
            <person name="Simmonds M."/>
            <person name="Whitehead S."/>
            <person name="Parkhill J."/>
        </authorList>
    </citation>
    <scope>NUCLEOTIDE SEQUENCE [LARGE SCALE GENOMIC DNA]</scope>
    <source>
        <strain evidence="2">DSM 114642 / LMG 32736 / 3841</strain>
    </source>
</reference>
<accession>Q1MN84</accession>
<name>Q1MN84_RHIJ3</name>
<dbReference type="eggNOG" id="ENOG50334R7">
    <property type="taxonomic scope" value="Bacteria"/>
</dbReference>